<feature type="signal peptide" evidence="2">
    <location>
        <begin position="1"/>
        <end position="29"/>
    </location>
</feature>
<proteinExistence type="predicted"/>
<keyword evidence="2" id="KW-0732">Signal</keyword>
<reference evidence="3 4" key="1">
    <citation type="journal article" date="2019" name="Int. J. Syst. Evol. Microbiol.">
        <title>The Global Catalogue of Microorganisms (GCM) 10K type strain sequencing project: providing services to taxonomists for standard genome sequencing and annotation.</title>
        <authorList>
            <consortium name="The Broad Institute Genomics Platform"/>
            <consortium name="The Broad Institute Genome Sequencing Center for Infectious Disease"/>
            <person name="Wu L."/>
            <person name="Ma J."/>
        </authorList>
    </citation>
    <scope>NUCLEOTIDE SEQUENCE [LARGE SCALE GENOMIC DNA]</scope>
    <source>
        <strain evidence="3 4">JCM 16034</strain>
    </source>
</reference>
<feature type="compositionally biased region" description="Acidic residues" evidence="1">
    <location>
        <begin position="70"/>
        <end position="128"/>
    </location>
</feature>
<feature type="compositionally biased region" description="Low complexity" evidence="1">
    <location>
        <begin position="129"/>
        <end position="152"/>
    </location>
</feature>
<feature type="region of interest" description="Disordered" evidence="1">
    <location>
        <begin position="174"/>
        <end position="213"/>
    </location>
</feature>
<dbReference type="EMBL" id="BAAAQW010000006">
    <property type="protein sequence ID" value="GAA2200986.1"/>
    <property type="molecule type" value="Genomic_DNA"/>
</dbReference>
<organism evidence="3 4">
    <name type="scientific">Sinomonas flava</name>
    <dbReference type="NCBI Taxonomy" id="496857"/>
    <lineage>
        <taxon>Bacteria</taxon>
        <taxon>Bacillati</taxon>
        <taxon>Actinomycetota</taxon>
        <taxon>Actinomycetes</taxon>
        <taxon>Micrococcales</taxon>
        <taxon>Micrococcaceae</taxon>
        <taxon>Sinomonas</taxon>
    </lineage>
</organism>
<gene>
    <name evidence="3" type="ORF">GCM10009849_23680</name>
</gene>
<accession>A0ABN3BXB0</accession>
<evidence type="ECO:0000313" key="3">
    <source>
        <dbReference type="EMBL" id="GAA2200986.1"/>
    </source>
</evidence>
<evidence type="ECO:0000313" key="4">
    <source>
        <dbReference type="Proteomes" id="UP001500432"/>
    </source>
</evidence>
<evidence type="ECO:0000256" key="1">
    <source>
        <dbReference type="SAM" id="MobiDB-lite"/>
    </source>
</evidence>
<protein>
    <submittedName>
        <fullName evidence="3">Uncharacterized protein</fullName>
    </submittedName>
</protein>
<comment type="caution">
    <text evidence="3">The sequence shown here is derived from an EMBL/GenBank/DDBJ whole genome shotgun (WGS) entry which is preliminary data.</text>
</comment>
<dbReference type="RefSeq" id="WP_344299929.1">
    <property type="nucleotide sequence ID" value="NZ_BAAAQW010000006.1"/>
</dbReference>
<feature type="region of interest" description="Disordered" evidence="1">
    <location>
        <begin position="32"/>
        <end position="159"/>
    </location>
</feature>
<evidence type="ECO:0000256" key="2">
    <source>
        <dbReference type="SAM" id="SignalP"/>
    </source>
</evidence>
<feature type="compositionally biased region" description="Low complexity" evidence="1">
    <location>
        <begin position="176"/>
        <end position="213"/>
    </location>
</feature>
<sequence>MPKLANLVTQKAVLTAVSAGALVLGGASAAAVAAPDESTVDQPVSARAASETYALDAADEPQAESSESAEAPESEAPEMEAPETEAPETESPEAESSETETPEAEAPETEAPEIEAPETEAPEADAPEAPDAGVPAAQASVVAQQATTAAHAQGEDRYPGSVSDVVLQYVPAASKPAPDSVPQAAAPSAAQPAAKPAAQAHPAGQGASAKHGR</sequence>
<feature type="chain" id="PRO_5046059058" evidence="2">
    <location>
        <begin position="30"/>
        <end position="213"/>
    </location>
</feature>
<keyword evidence="4" id="KW-1185">Reference proteome</keyword>
<name>A0ABN3BXB0_9MICC</name>
<dbReference type="Proteomes" id="UP001500432">
    <property type="component" value="Unassembled WGS sequence"/>
</dbReference>